<evidence type="ECO:0000313" key="2">
    <source>
        <dbReference type="EMBL" id="WOD15499.1"/>
    </source>
</evidence>
<organism evidence="2 3">
    <name type="scientific">Paraburkholderia kirstenboschensis</name>
    <dbReference type="NCBI Taxonomy" id="1245436"/>
    <lineage>
        <taxon>Bacteria</taxon>
        <taxon>Pseudomonadati</taxon>
        <taxon>Pseudomonadota</taxon>
        <taxon>Betaproteobacteria</taxon>
        <taxon>Burkholderiales</taxon>
        <taxon>Burkholderiaceae</taxon>
        <taxon>Paraburkholderia</taxon>
    </lineage>
</organism>
<evidence type="ECO:0000313" key="3">
    <source>
        <dbReference type="Proteomes" id="UP001302652"/>
    </source>
</evidence>
<accession>A0ABZ0EE37</accession>
<dbReference type="Gene3D" id="3.40.720.10">
    <property type="entry name" value="Alkaline Phosphatase, subunit A"/>
    <property type="match status" value="1"/>
</dbReference>
<dbReference type="Proteomes" id="UP001302652">
    <property type="component" value="Chromosome 2"/>
</dbReference>
<dbReference type="InterPro" id="IPR017850">
    <property type="entry name" value="Alkaline_phosphatase_core_sf"/>
</dbReference>
<gene>
    <name evidence="2" type="ORF">RW095_19685</name>
</gene>
<dbReference type="PANTHER" id="PTHR31956">
    <property type="entry name" value="NON-SPECIFIC PHOSPHOLIPASE C4-RELATED"/>
    <property type="match status" value="1"/>
</dbReference>
<protein>
    <submittedName>
        <fullName evidence="2">Alkaline phosphatase family protein</fullName>
    </submittedName>
</protein>
<reference evidence="2 3" key="1">
    <citation type="submission" date="2023-10" db="EMBL/GenBank/DDBJ databases">
        <title>Surface-active antibiotics is a multifunctional adaptation for post-fire microbes.</title>
        <authorList>
            <person name="Liu M.D."/>
            <person name="Du Y."/>
            <person name="Koupaei S.K."/>
            <person name="Kim N.R."/>
            <person name="Zhang W."/>
            <person name="Traxler M.F."/>
        </authorList>
    </citation>
    <scope>NUCLEOTIDE SEQUENCE [LARGE SCALE GENOMIC DNA]</scope>
    <source>
        <strain evidence="2 3">F3</strain>
    </source>
</reference>
<sequence length="135" mass="14859">MRKAAYCAHANTTLTHTNHEITSSGRYSCRAGRTAVLFRPAVERAGQKTHNFAFDRLGVRVPAIVVSPFVPAGTIDHSVYDHSSILKTTDTLFGLNGALNLTARVRAADSFSEDVESFYASLRYPAMPVARRCER</sequence>
<keyword evidence="3" id="KW-1185">Reference proteome</keyword>
<dbReference type="Pfam" id="PF04185">
    <property type="entry name" value="Phosphoesterase"/>
    <property type="match status" value="1"/>
</dbReference>
<keyword evidence="1" id="KW-0378">Hydrolase</keyword>
<dbReference type="EMBL" id="CP136512">
    <property type="protein sequence ID" value="WOD15499.1"/>
    <property type="molecule type" value="Genomic_DNA"/>
</dbReference>
<dbReference type="RefSeq" id="WP_317017775.1">
    <property type="nucleotide sequence ID" value="NZ_CP136512.1"/>
</dbReference>
<proteinExistence type="predicted"/>
<name>A0ABZ0EE37_9BURK</name>
<evidence type="ECO:0000256" key="1">
    <source>
        <dbReference type="ARBA" id="ARBA00022801"/>
    </source>
</evidence>
<dbReference type="PANTHER" id="PTHR31956:SF2">
    <property type="entry name" value="NON-SPECIFIC PHOSPHOLIPASE C6"/>
    <property type="match status" value="1"/>
</dbReference>
<dbReference type="InterPro" id="IPR007312">
    <property type="entry name" value="Phosphoesterase"/>
</dbReference>